<dbReference type="GO" id="GO:0003677">
    <property type="term" value="F:DNA binding"/>
    <property type="evidence" value="ECO:0007669"/>
    <property type="project" value="InterPro"/>
</dbReference>
<organism evidence="2 3">
    <name type="scientific">Variovorax beijingensis</name>
    <dbReference type="NCBI Taxonomy" id="2496117"/>
    <lineage>
        <taxon>Bacteria</taxon>
        <taxon>Pseudomonadati</taxon>
        <taxon>Pseudomonadota</taxon>
        <taxon>Betaproteobacteria</taxon>
        <taxon>Burkholderiales</taxon>
        <taxon>Comamonadaceae</taxon>
        <taxon>Variovorax</taxon>
    </lineage>
</organism>
<dbReference type="EMBL" id="RQXU01000038">
    <property type="protein sequence ID" value="RRH80472.1"/>
    <property type="molecule type" value="Genomic_DNA"/>
</dbReference>
<dbReference type="RefSeq" id="WP_124962017.1">
    <property type="nucleotide sequence ID" value="NZ_RQXU01000038.1"/>
</dbReference>
<dbReference type="Gene3D" id="3.40.1350.10">
    <property type="match status" value="1"/>
</dbReference>
<dbReference type="GO" id="GO:0009307">
    <property type="term" value="P:DNA restriction-modification system"/>
    <property type="evidence" value="ECO:0007669"/>
    <property type="project" value="InterPro"/>
</dbReference>
<proteinExistence type="predicted"/>
<evidence type="ECO:0000313" key="3">
    <source>
        <dbReference type="Proteomes" id="UP000271590"/>
    </source>
</evidence>
<name>A0A3P3E456_9BURK</name>
<evidence type="ECO:0000259" key="1">
    <source>
        <dbReference type="Pfam" id="PF04471"/>
    </source>
</evidence>
<feature type="domain" description="Restriction endonuclease type IV Mrr" evidence="1">
    <location>
        <begin position="16"/>
        <end position="118"/>
    </location>
</feature>
<protein>
    <recommendedName>
        <fullName evidence="1">Restriction endonuclease type IV Mrr domain-containing protein</fullName>
    </recommendedName>
</protein>
<dbReference type="Proteomes" id="UP000271590">
    <property type="component" value="Unassembled WGS sequence"/>
</dbReference>
<dbReference type="InterPro" id="IPR007560">
    <property type="entry name" value="Restrct_endonuc_IV_Mrr"/>
</dbReference>
<sequence>MPIAFTRTVHPIDFSALSGHEFERLVFAMLLRMRAWHSLNWHGQTGGDGGRDIIGICDDQYGHRSTVIVACANWQAFTLRKAKSDIDNFTQTLDSPPNELIIVAGSSVSADTKDRIDKHARSKGVHATQTWSGAEVEEHLRFHATSVLDRFFHGIELPDEEQSLKDFVHKLDPAKAAEAAEMLARLFRRPAFETPIQQESSLPAFRQAITDTIGALNTGIWRDRKGAVISRVPSITAFSDRLVVDNLEKCVANLNRLRVAFDDGIRTKGIRPCQCSAPDCPVFMVDDKYRALLEDERGNVMNYVERALAALRASRA</sequence>
<evidence type="ECO:0000313" key="2">
    <source>
        <dbReference type="EMBL" id="RRH80472.1"/>
    </source>
</evidence>
<dbReference type="AlphaFoldDB" id="A0A3P3E456"/>
<reference evidence="2 3" key="1">
    <citation type="submission" date="2018-11" db="EMBL/GenBank/DDBJ databases">
        <title>The genome of Variovorax sp T529.</title>
        <authorList>
            <person name="Gao J."/>
        </authorList>
    </citation>
    <scope>NUCLEOTIDE SEQUENCE [LARGE SCALE GENOMIC DNA]</scope>
    <source>
        <strain evidence="2 3">T529</strain>
    </source>
</reference>
<dbReference type="GO" id="GO:0004519">
    <property type="term" value="F:endonuclease activity"/>
    <property type="evidence" value="ECO:0007669"/>
    <property type="project" value="InterPro"/>
</dbReference>
<dbReference type="Pfam" id="PF04471">
    <property type="entry name" value="Mrr_cat"/>
    <property type="match status" value="1"/>
</dbReference>
<comment type="caution">
    <text evidence="2">The sequence shown here is derived from an EMBL/GenBank/DDBJ whole genome shotgun (WGS) entry which is preliminary data.</text>
</comment>
<gene>
    <name evidence="2" type="ORF">EH244_30450</name>
</gene>
<accession>A0A3P3E456</accession>
<dbReference type="InterPro" id="IPR011856">
    <property type="entry name" value="tRNA_endonuc-like_dom_sf"/>
</dbReference>